<keyword evidence="4" id="KW-1185">Reference proteome</keyword>
<dbReference type="EMBL" id="JAQPOK010000036">
    <property type="protein sequence ID" value="MDJ1178161.1"/>
    <property type="molecule type" value="Genomic_DNA"/>
</dbReference>
<feature type="compositionally biased region" description="Polar residues" evidence="1">
    <location>
        <begin position="52"/>
        <end position="67"/>
    </location>
</feature>
<dbReference type="InterPro" id="IPR016137">
    <property type="entry name" value="RGS"/>
</dbReference>
<protein>
    <recommendedName>
        <fullName evidence="2">RGS domain-containing protein</fullName>
    </recommendedName>
</protein>
<name>A0ABT7BI40_9CYAN</name>
<feature type="domain" description="RGS" evidence="2">
    <location>
        <begin position="143"/>
        <end position="241"/>
    </location>
</feature>
<feature type="region of interest" description="Disordered" evidence="1">
    <location>
        <begin position="88"/>
        <end position="119"/>
    </location>
</feature>
<dbReference type="SUPFAM" id="SSF48097">
    <property type="entry name" value="Regulator of G-protein signaling, RGS"/>
    <property type="match status" value="1"/>
</dbReference>
<comment type="caution">
    <text evidence="3">The sequence shown here is derived from an EMBL/GenBank/DDBJ whole genome shotgun (WGS) entry which is preliminary data.</text>
</comment>
<dbReference type="Pfam" id="PF00615">
    <property type="entry name" value="RGS"/>
    <property type="match status" value="1"/>
</dbReference>
<dbReference type="InterPro" id="IPR044926">
    <property type="entry name" value="RGS_subdomain_2"/>
</dbReference>
<sequence length="249" mass="27238">MSPRRRQTKTRISARKSLLEKKAPHFAAPPVVQPKLQRKTESDLPEWKPESSRQSSPLERLTHSGTLQAKPEPNGGQAIVQRTLEEVESSLDSGKTMDGVESLTPSSTGSSGGESSGGDAIVQRTLDHVEATLGPDKTLGGLEAFCRTVEFSPENIGFLRACRVWRGLGRGANVAAQTQIYNKYVVSYGCINIPDMPIRQDLATRQQDSVNSGVPDVTIFDAAETEVTRLLVHDVVPRYNRQQEDTKVG</sequence>
<feature type="region of interest" description="Disordered" evidence="1">
    <location>
        <begin position="1"/>
        <end position="76"/>
    </location>
</feature>
<accession>A0ABT7BI40</accession>
<organism evidence="3 4">
    <name type="scientific">Roseofilum halophilum BLCC-M91</name>
    <dbReference type="NCBI Taxonomy" id="3022259"/>
    <lineage>
        <taxon>Bacteria</taxon>
        <taxon>Bacillati</taxon>
        <taxon>Cyanobacteriota</taxon>
        <taxon>Cyanophyceae</taxon>
        <taxon>Desertifilales</taxon>
        <taxon>Desertifilaceae</taxon>
        <taxon>Roseofilum</taxon>
        <taxon>Roseofilum halophilum</taxon>
    </lineage>
</organism>
<gene>
    <name evidence="3" type="ORF">PJF56_04720</name>
</gene>
<dbReference type="InterPro" id="IPR036305">
    <property type="entry name" value="RGS_sf"/>
</dbReference>
<reference evidence="3 4" key="1">
    <citation type="submission" date="2023-01" db="EMBL/GenBank/DDBJ databases">
        <title>Novel diversity within Roseofilum (Cyanobacteria; Desertifilaceae) from marine benthic mats with descriptions of four novel species.</title>
        <authorList>
            <person name="Wang Y."/>
            <person name="Berthold D.E."/>
            <person name="Hu J."/>
            <person name="Lefler F.W."/>
            <person name="Laughinghouse H.D. IV."/>
        </authorList>
    </citation>
    <scope>NUCLEOTIDE SEQUENCE [LARGE SCALE GENOMIC DNA]</scope>
    <source>
        <strain evidence="3 4">BLCC-M91</strain>
    </source>
</reference>
<feature type="compositionally biased region" description="Basic residues" evidence="1">
    <location>
        <begin position="1"/>
        <end position="14"/>
    </location>
</feature>
<evidence type="ECO:0000313" key="4">
    <source>
        <dbReference type="Proteomes" id="UP001231370"/>
    </source>
</evidence>
<dbReference type="Gene3D" id="1.10.167.10">
    <property type="entry name" value="Regulator of G-protein Signalling 4, domain 2"/>
    <property type="match status" value="1"/>
</dbReference>
<evidence type="ECO:0000313" key="3">
    <source>
        <dbReference type="EMBL" id="MDJ1178161.1"/>
    </source>
</evidence>
<evidence type="ECO:0000259" key="2">
    <source>
        <dbReference type="Pfam" id="PF00615"/>
    </source>
</evidence>
<dbReference type="Proteomes" id="UP001231370">
    <property type="component" value="Unassembled WGS sequence"/>
</dbReference>
<proteinExistence type="predicted"/>
<evidence type="ECO:0000256" key="1">
    <source>
        <dbReference type="SAM" id="MobiDB-lite"/>
    </source>
</evidence>
<dbReference type="RefSeq" id="WP_283761483.1">
    <property type="nucleotide sequence ID" value="NZ_JAQPOK010000036.1"/>
</dbReference>
<feature type="compositionally biased region" description="Basic and acidic residues" evidence="1">
    <location>
        <begin position="38"/>
        <end position="51"/>
    </location>
</feature>